<dbReference type="EMBL" id="CAJMWY010004121">
    <property type="protein sequence ID" value="CAE6520220.1"/>
    <property type="molecule type" value="Genomic_DNA"/>
</dbReference>
<proteinExistence type="predicted"/>
<comment type="caution">
    <text evidence="2">The sequence shown here is derived from an EMBL/GenBank/DDBJ whole genome shotgun (WGS) entry which is preliminary data.</text>
</comment>
<reference evidence="2" key="1">
    <citation type="submission" date="2021-01" db="EMBL/GenBank/DDBJ databases">
        <authorList>
            <person name="Kaushik A."/>
        </authorList>
    </citation>
    <scope>NUCLEOTIDE SEQUENCE</scope>
    <source>
        <strain evidence="2">AG4-RS23</strain>
    </source>
</reference>
<protein>
    <submittedName>
        <fullName evidence="2">Uncharacterized protein</fullName>
    </submittedName>
</protein>
<dbReference type="AlphaFoldDB" id="A0A8H3DGH2"/>
<organism evidence="2 3">
    <name type="scientific">Rhizoctonia solani</name>
    <dbReference type="NCBI Taxonomy" id="456999"/>
    <lineage>
        <taxon>Eukaryota</taxon>
        <taxon>Fungi</taxon>
        <taxon>Dikarya</taxon>
        <taxon>Basidiomycota</taxon>
        <taxon>Agaricomycotina</taxon>
        <taxon>Agaricomycetes</taxon>
        <taxon>Cantharellales</taxon>
        <taxon>Ceratobasidiaceae</taxon>
        <taxon>Rhizoctonia</taxon>
    </lineage>
</organism>
<feature type="compositionally biased region" description="Basic and acidic residues" evidence="1">
    <location>
        <begin position="1"/>
        <end position="10"/>
    </location>
</feature>
<evidence type="ECO:0000313" key="3">
    <source>
        <dbReference type="Proteomes" id="UP000663861"/>
    </source>
</evidence>
<accession>A0A8H3DGH2</accession>
<feature type="region of interest" description="Disordered" evidence="1">
    <location>
        <begin position="1"/>
        <end position="28"/>
    </location>
</feature>
<gene>
    <name evidence="2" type="ORF">RDB_LOCUS154351</name>
</gene>
<sequence>MHDAEEHEKASGSPPPISNGGDNTDDQVKAKMARFAAAVKSLESETSEIEARLELLKVKVRQESMENESELGALEDAVKEQRRVTILLKRRLLAHRLEIEGYPSEELLELLKSGRKC</sequence>
<name>A0A8H3DGH2_9AGAM</name>
<evidence type="ECO:0000313" key="2">
    <source>
        <dbReference type="EMBL" id="CAE6520220.1"/>
    </source>
</evidence>
<dbReference type="Proteomes" id="UP000663861">
    <property type="component" value="Unassembled WGS sequence"/>
</dbReference>
<evidence type="ECO:0000256" key="1">
    <source>
        <dbReference type="SAM" id="MobiDB-lite"/>
    </source>
</evidence>